<keyword evidence="2" id="KW-0762">Sugar transport</keyword>
<keyword evidence="6" id="KW-0460">Magnesium</keyword>
<gene>
    <name evidence="9" type="ORF">CWR48_02710</name>
</gene>
<evidence type="ECO:0000256" key="8">
    <source>
        <dbReference type="SAM" id="Coils"/>
    </source>
</evidence>
<reference evidence="10" key="1">
    <citation type="submission" date="2017-11" db="EMBL/GenBank/DDBJ databases">
        <authorList>
            <person name="Zhu W."/>
        </authorList>
    </citation>
    <scope>NUCLEOTIDE SEQUENCE [LARGE SCALE GENOMIC DNA]</scope>
    <source>
        <strain evidence="10">CAU 1183</strain>
    </source>
</reference>
<evidence type="ECO:0000256" key="1">
    <source>
        <dbReference type="ARBA" id="ARBA00022448"/>
    </source>
</evidence>
<name>A0A3D8Q1P9_9BACI</name>
<keyword evidence="1" id="KW-0813">Transport</keyword>
<evidence type="ECO:0000256" key="2">
    <source>
        <dbReference type="ARBA" id="ARBA00022597"/>
    </source>
</evidence>
<dbReference type="Gene3D" id="1.20.58.80">
    <property type="entry name" value="Phosphotransferase system, lactose/cellobiose-type IIA subunit"/>
    <property type="match status" value="1"/>
</dbReference>
<dbReference type="CDD" id="cd00215">
    <property type="entry name" value="PTS_IIA_lac"/>
    <property type="match status" value="1"/>
</dbReference>
<keyword evidence="6" id="KW-0479">Metal-binding</keyword>
<dbReference type="EMBL" id="PIOC01000003">
    <property type="protein sequence ID" value="RDW21491.1"/>
    <property type="molecule type" value="Genomic_DNA"/>
</dbReference>
<feature type="binding site" evidence="6">
    <location>
        <position position="71"/>
    </location>
    <ligand>
        <name>Mg(2+)</name>
        <dbReference type="ChEBI" id="CHEBI:18420"/>
        <note>ligand shared between all trimeric partners</note>
    </ligand>
</feature>
<organism evidence="9 10">
    <name type="scientific">Oceanobacillus arenosus</name>
    <dbReference type="NCBI Taxonomy" id="1229153"/>
    <lineage>
        <taxon>Bacteria</taxon>
        <taxon>Bacillati</taxon>
        <taxon>Bacillota</taxon>
        <taxon>Bacilli</taxon>
        <taxon>Bacillales</taxon>
        <taxon>Bacillaceae</taxon>
        <taxon>Oceanobacillus</taxon>
    </lineage>
</organism>
<proteinExistence type="predicted"/>
<dbReference type="PIRSF" id="PIRSF000699">
    <property type="entry name" value="PTS_IILac_III"/>
    <property type="match status" value="1"/>
</dbReference>
<dbReference type="GO" id="GO:0046872">
    <property type="term" value="F:metal ion binding"/>
    <property type="evidence" value="ECO:0007669"/>
    <property type="project" value="UniProtKB-KW"/>
</dbReference>
<dbReference type="PROSITE" id="PS51095">
    <property type="entry name" value="PTS_EIIA_TYPE_3"/>
    <property type="match status" value="1"/>
</dbReference>
<keyword evidence="3" id="KW-0808">Transferase</keyword>
<dbReference type="InterPro" id="IPR036542">
    <property type="entry name" value="PTS_IIA_lac/cel_sf"/>
</dbReference>
<dbReference type="GO" id="GO:0009401">
    <property type="term" value="P:phosphoenolpyruvate-dependent sugar phosphotransferase system"/>
    <property type="evidence" value="ECO:0007669"/>
    <property type="project" value="UniProtKB-KW"/>
</dbReference>
<evidence type="ECO:0000256" key="3">
    <source>
        <dbReference type="ARBA" id="ARBA00022679"/>
    </source>
</evidence>
<feature type="modified residue" description="Phosphohistidine; by HPr" evidence="7">
    <location>
        <position position="68"/>
    </location>
</feature>
<dbReference type="Proteomes" id="UP000257143">
    <property type="component" value="Unassembled WGS sequence"/>
</dbReference>
<evidence type="ECO:0000313" key="10">
    <source>
        <dbReference type="Proteomes" id="UP000257143"/>
    </source>
</evidence>
<dbReference type="InterPro" id="IPR003188">
    <property type="entry name" value="PTS_IIA_lac/cel"/>
</dbReference>
<dbReference type="GO" id="GO:0016740">
    <property type="term" value="F:transferase activity"/>
    <property type="evidence" value="ECO:0007669"/>
    <property type="project" value="UniProtKB-KW"/>
</dbReference>
<evidence type="ECO:0000256" key="5">
    <source>
        <dbReference type="PIRSR" id="PIRSR000699-1"/>
    </source>
</evidence>
<comment type="caution">
    <text evidence="9">The sequence shown here is derived from an EMBL/GenBank/DDBJ whole genome shotgun (WGS) entry which is preliminary data.</text>
</comment>
<dbReference type="AlphaFoldDB" id="A0A3D8Q1P9"/>
<dbReference type="OrthoDB" id="350602at2"/>
<evidence type="ECO:0000313" key="9">
    <source>
        <dbReference type="EMBL" id="RDW21491.1"/>
    </source>
</evidence>
<keyword evidence="4" id="KW-0598">Phosphotransferase system</keyword>
<sequence>MGLILHSGNAKSYGMEGIQAAKQGDMEAADRKMEAANNELENAHNAQTNLLSKEASGENVEVTLLMVHAQDHLMNAMTFCDLANEFIELYKSK</sequence>
<protein>
    <submittedName>
        <fullName evidence="9">PTS lactose/cellobiose transporter subunit IIA</fullName>
    </submittedName>
</protein>
<evidence type="ECO:0000256" key="4">
    <source>
        <dbReference type="ARBA" id="ARBA00022683"/>
    </source>
</evidence>
<evidence type="ECO:0000256" key="6">
    <source>
        <dbReference type="PIRSR" id="PIRSR000699-2"/>
    </source>
</evidence>
<feature type="coiled-coil region" evidence="8">
    <location>
        <begin position="19"/>
        <end position="53"/>
    </location>
</feature>
<dbReference type="SUPFAM" id="SSF46973">
    <property type="entry name" value="Enzyme IIa from lactose specific PTS, IIa-lac"/>
    <property type="match status" value="1"/>
</dbReference>
<dbReference type="PANTHER" id="PTHR34382:SF7">
    <property type="entry name" value="PTS SYSTEM N,N'-DIACETYLCHITOBIOSE-SPECIFIC EIIA COMPONENT"/>
    <property type="match status" value="1"/>
</dbReference>
<evidence type="ECO:0000256" key="7">
    <source>
        <dbReference type="PROSITE-ProRule" id="PRU00418"/>
    </source>
</evidence>
<dbReference type="RefSeq" id="WP_115771662.1">
    <property type="nucleotide sequence ID" value="NZ_PIOC01000003.1"/>
</dbReference>
<dbReference type="Pfam" id="PF02255">
    <property type="entry name" value="PTS_IIA"/>
    <property type="match status" value="1"/>
</dbReference>
<keyword evidence="10" id="KW-1185">Reference proteome</keyword>
<dbReference type="PANTHER" id="PTHR34382">
    <property type="entry name" value="PTS SYSTEM N,N'-DIACETYLCHITOBIOSE-SPECIFIC EIIA COMPONENT"/>
    <property type="match status" value="1"/>
</dbReference>
<comment type="cofactor">
    <cofactor evidence="6">
        <name>Mg(2+)</name>
        <dbReference type="ChEBI" id="CHEBI:18420"/>
    </cofactor>
    <text evidence="6">Binds 1 Mg(2+) ion per trimer.</text>
</comment>
<keyword evidence="8" id="KW-0175">Coiled coil</keyword>
<feature type="active site" description="Tele-phosphohistidine intermediate" evidence="5">
    <location>
        <position position="68"/>
    </location>
</feature>
<accession>A0A3D8Q1P9</accession>